<organism evidence="2 3">
    <name type="scientific">Trifolium pratense</name>
    <name type="common">Red clover</name>
    <dbReference type="NCBI Taxonomy" id="57577"/>
    <lineage>
        <taxon>Eukaryota</taxon>
        <taxon>Viridiplantae</taxon>
        <taxon>Streptophyta</taxon>
        <taxon>Embryophyta</taxon>
        <taxon>Tracheophyta</taxon>
        <taxon>Spermatophyta</taxon>
        <taxon>Magnoliopsida</taxon>
        <taxon>eudicotyledons</taxon>
        <taxon>Gunneridae</taxon>
        <taxon>Pentapetalae</taxon>
        <taxon>rosids</taxon>
        <taxon>fabids</taxon>
        <taxon>Fabales</taxon>
        <taxon>Fabaceae</taxon>
        <taxon>Papilionoideae</taxon>
        <taxon>50 kb inversion clade</taxon>
        <taxon>NPAAA clade</taxon>
        <taxon>Hologalegina</taxon>
        <taxon>IRL clade</taxon>
        <taxon>Trifolieae</taxon>
        <taxon>Trifolium</taxon>
    </lineage>
</organism>
<feature type="signal peptide" evidence="1">
    <location>
        <begin position="1"/>
        <end position="23"/>
    </location>
</feature>
<proteinExistence type="predicted"/>
<dbReference type="InterPro" id="IPR053212">
    <property type="entry name" value="DHP_3-monooxygenase"/>
</dbReference>
<dbReference type="STRING" id="57577.A0A2K3JZF4"/>
<reference evidence="2 3" key="2">
    <citation type="journal article" date="2017" name="Front. Plant Sci.">
        <title>Gene Classification and Mining of Molecular Markers Useful in Red Clover (Trifolium pratense) Breeding.</title>
        <authorList>
            <person name="Istvanek J."/>
            <person name="Dluhosova J."/>
            <person name="Dluhos P."/>
            <person name="Patkova L."/>
            <person name="Nedelnik J."/>
            <person name="Repkova J."/>
        </authorList>
    </citation>
    <scope>NUCLEOTIDE SEQUENCE [LARGE SCALE GENOMIC DNA]</scope>
    <source>
        <strain evidence="3">cv. Tatra</strain>
        <tissue evidence="2">Young leaves</tissue>
    </source>
</reference>
<accession>A0A2K3JZF4</accession>
<protein>
    <submittedName>
        <fullName evidence="2">6-hydroxynicotinate 3-monooxygenase-like protein</fullName>
    </submittedName>
</protein>
<dbReference type="GO" id="GO:0004497">
    <property type="term" value="F:monooxygenase activity"/>
    <property type="evidence" value="ECO:0007669"/>
    <property type="project" value="UniProtKB-KW"/>
</dbReference>
<dbReference type="Proteomes" id="UP000236291">
    <property type="component" value="Unassembled WGS sequence"/>
</dbReference>
<comment type="caution">
    <text evidence="2">The sequence shown here is derived from an EMBL/GenBank/DDBJ whole genome shotgun (WGS) entry which is preliminary data.</text>
</comment>
<dbReference type="SUPFAM" id="SSF54373">
    <property type="entry name" value="FAD-linked reductases, C-terminal domain"/>
    <property type="match status" value="1"/>
</dbReference>
<dbReference type="EMBL" id="ASHM01080681">
    <property type="protein sequence ID" value="PNX59429.1"/>
    <property type="molecule type" value="Genomic_DNA"/>
</dbReference>
<keyword evidence="2" id="KW-0560">Oxidoreductase</keyword>
<feature type="chain" id="PRO_5014411138" evidence="1">
    <location>
        <begin position="24"/>
        <end position="77"/>
    </location>
</feature>
<gene>
    <name evidence="2" type="ORF">L195_g051413</name>
</gene>
<evidence type="ECO:0000256" key="1">
    <source>
        <dbReference type="SAM" id="SignalP"/>
    </source>
</evidence>
<dbReference type="PANTHER" id="PTHR47469:SF2">
    <property type="entry name" value="OS06G0597600 PROTEIN"/>
    <property type="match status" value="1"/>
</dbReference>
<dbReference type="AlphaFoldDB" id="A0A2K3JZF4"/>
<reference evidence="2 3" key="1">
    <citation type="journal article" date="2014" name="Am. J. Bot.">
        <title>Genome assembly and annotation for red clover (Trifolium pratense; Fabaceae).</title>
        <authorList>
            <person name="Istvanek J."/>
            <person name="Jaros M."/>
            <person name="Krenek A."/>
            <person name="Repkova J."/>
        </authorList>
    </citation>
    <scope>NUCLEOTIDE SEQUENCE [LARGE SCALE GENOMIC DNA]</scope>
    <source>
        <strain evidence="3">cv. Tatra</strain>
        <tissue evidence="2">Young leaves</tissue>
    </source>
</reference>
<keyword evidence="1" id="KW-0732">Signal</keyword>
<keyword evidence="2" id="KW-0503">Monooxygenase</keyword>
<dbReference type="PANTHER" id="PTHR47469">
    <property type="entry name" value="MONOOXYGENASE-LIKE"/>
    <property type="match status" value="1"/>
</dbReference>
<sequence>MFSKVKYLLQIFRLLCLERGTHSVLYELLNKKLNWLWYVNQPEPEVKGTSVTTKVTGDMIQKMHQEAEKIWIPELAK</sequence>
<evidence type="ECO:0000313" key="3">
    <source>
        <dbReference type="Proteomes" id="UP000236291"/>
    </source>
</evidence>
<name>A0A2K3JZF4_TRIPR</name>
<dbReference type="Gene3D" id="3.30.9.60">
    <property type="match status" value="1"/>
</dbReference>
<feature type="non-terminal residue" evidence="2">
    <location>
        <position position="77"/>
    </location>
</feature>
<evidence type="ECO:0000313" key="2">
    <source>
        <dbReference type="EMBL" id="PNX59429.1"/>
    </source>
</evidence>